<dbReference type="EMBL" id="CADEBC010000602">
    <property type="protein sequence ID" value="CAB3258804.1"/>
    <property type="molecule type" value="Genomic_DNA"/>
</dbReference>
<evidence type="ECO:0000256" key="1">
    <source>
        <dbReference type="SAM" id="MobiDB-lite"/>
    </source>
</evidence>
<proteinExistence type="predicted"/>
<dbReference type="AlphaFoldDB" id="A0A8S1BFY1"/>
<protein>
    <submittedName>
        <fullName evidence="2">Uncharacterized protein</fullName>
    </submittedName>
</protein>
<reference evidence="2 3" key="1">
    <citation type="submission" date="2020-04" db="EMBL/GenBank/DDBJ databases">
        <authorList>
            <person name="Wallbank WR R."/>
            <person name="Pardo Diaz C."/>
            <person name="Kozak K."/>
            <person name="Martin S."/>
            <person name="Jiggins C."/>
            <person name="Moest M."/>
            <person name="Warren A I."/>
            <person name="Byers J.R.P. K."/>
            <person name="Montejo-Kovacevich G."/>
            <person name="Yen C E."/>
        </authorList>
    </citation>
    <scope>NUCLEOTIDE SEQUENCE [LARGE SCALE GENOMIC DNA]</scope>
</reference>
<comment type="caution">
    <text evidence="2">The sequence shown here is derived from an EMBL/GenBank/DDBJ whole genome shotgun (WGS) entry which is preliminary data.</text>
</comment>
<name>A0A8S1BFY1_ARCPL</name>
<evidence type="ECO:0000313" key="3">
    <source>
        <dbReference type="Proteomes" id="UP000494106"/>
    </source>
</evidence>
<evidence type="ECO:0000313" key="2">
    <source>
        <dbReference type="EMBL" id="CAB3258804.1"/>
    </source>
</evidence>
<dbReference type="OrthoDB" id="7482886at2759"/>
<accession>A0A8S1BFY1</accession>
<sequence>MDGDVICECPLPIAFSSCTTTAWPSKLVSRSPGRKKRSLRPHSSPIRNSQIKESKVQGPGRSSPGPVIPSSPRTTYLPSPIPKDLFTPPASPGRSIEGSPPLPPIEVKSAVPSNKAYFSSRPPPMPLLLVPASVPSSVAVIFACNKTVTKEPLEQNVKMVRIILQELISALPISSAAIARSDWARADHESNYKHSRLSSDSSLLGASLKCHVATQAHTKENEANERNASSCVSVAGSADEWLGGVRALRDSHVRLMLRQLRHIDRLNRALDRVRYTPPVKTVCADDLTTKHNVSRS</sequence>
<dbReference type="Proteomes" id="UP000494106">
    <property type="component" value="Unassembled WGS sequence"/>
</dbReference>
<organism evidence="2 3">
    <name type="scientific">Arctia plantaginis</name>
    <name type="common">Wood tiger moth</name>
    <name type="synonym">Phalaena plantaginis</name>
    <dbReference type="NCBI Taxonomy" id="874455"/>
    <lineage>
        <taxon>Eukaryota</taxon>
        <taxon>Metazoa</taxon>
        <taxon>Ecdysozoa</taxon>
        <taxon>Arthropoda</taxon>
        <taxon>Hexapoda</taxon>
        <taxon>Insecta</taxon>
        <taxon>Pterygota</taxon>
        <taxon>Neoptera</taxon>
        <taxon>Endopterygota</taxon>
        <taxon>Lepidoptera</taxon>
        <taxon>Glossata</taxon>
        <taxon>Ditrysia</taxon>
        <taxon>Noctuoidea</taxon>
        <taxon>Erebidae</taxon>
        <taxon>Arctiinae</taxon>
        <taxon>Arctia</taxon>
    </lineage>
</organism>
<feature type="region of interest" description="Disordered" evidence="1">
    <location>
        <begin position="24"/>
        <end position="104"/>
    </location>
</feature>
<gene>
    <name evidence="2" type="ORF">APLA_LOCUS16678</name>
</gene>
<keyword evidence="3" id="KW-1185">Reference proteome</keyword>